<evidence type="ECO:0000313" key="2">
    <source>
        <dbReference type="Proteomes" id="UP001223520"/>
    </source>
</evidence>
<gene>
    <name evidence="1" type="ORF">QI031_16195</name>
</gene>
<keyword evidence="2" id="KW-1185">Reference proteome</keyword>
<reference evidence="1 2" key="1">
    <citation type="journal article" date="2023" name="Limnol Oceanogr Lett">
        <title>Environmental adaptations by the intertidal Antarctic cyanobacterium Halotia branconii CENA392 as revealed using long-read genome sequencing.</title>
        <authorList>
            <person name="Dextro R.B."/>
            <person name="Delbaje E."/>
            <person name="Freitas P.N.N."/>
            <person name="Geraldes V."/>
            <person name="Pinto E."/>
            <person name="Long P.F."/>
            <person name="Fiore M.F."/>
        </authorList>
    </citation>
    <scope>NUCLEOTIDE SEQUENCE [LARGE SCALE GENOMIC DNA]</scope>
    <source>
        <strain evidence="1 2">CENA392</strain>
    </source>
</reference>
<dbReference type="EMBL" id="CP124543">
    <property type="protein sequence ID" value="WGV23367.1"/>
    <property type="molecule type" value="Genomic_DNA"/>
</dbReference>
<dbReference type="RefSeq" id="WP_281480693.1">
    <property type="nucleotide sequence ID" value="NZ_CP124543.1"/>
</dbReference>
<sequence>MTQCFRFYGQGTDGKNYEFFACGITPEYRPRNSNTSYLFLDDINIAGTNYFYITTTAQVTVVDNDNSTAGYTKFGSCIACNAVSYDCINGICVKKTVYNTPGFYTTISDCETACGTGCSGKCISNAEWSQIQGLSSQLKNKNCS</sequence>
<proteinExistence type="predicted"/>
<dbReference type="AlphaFoldDB" id="A0AAJ6P7A0"/>
<name>A0AAJ6P7A0_9CYAN</name>
<dbReference type="KEGG" id="hbq:QI031_16195"/>
<accession>A0AAJ6P7A0</accession>
<dbReference type="Proteomes" id="UP001223520">
    <property type="component" value="Chromosome"/>
</dbReference>
<evidence type="ECO:0000313" key="1">
    <source>
        <dbReference type="EMBL" id="WGV23367.1"/>
    </source>
</evidence>
<organism evidence="1 2">
    <name type="scientific">Halotia branconii CENA392</name>
    <dbReference type="NCBI Taxonomy" id="1539056"/>
    <lineage>
        <taxon>Bacteria</taxon>
        <taxon>Bacillati</taxon>
        <taxon>Cyanobacteriota</taxon>
        <taxon>Cyanophyceae</taxon>
        <taxon>Nostocales</taxon>
        <taxon>Nodulariaceae</taxon>
        <taxon>Halotia</taxon>
    </lineage>
</organism>
<protein>
    <submittedName>
        <fullName evidence="1">Uncharacterized protein</fullName>
    </submittedName>
</protein>